<evidence type="ECO:0000256" key="3">
    <source>
        <dbReference type="ARBA" id="ARBA00022723"/>
    </source>
</evidence>
<evidence type="ECO:0000313" key="8">
    <source>
        <dbReference type="EMBL" id="QVI25262.1"/>
    </source>
</evidence>
<dbReference type="SUPFAM" id="SSF48264">
    <property type="entry name" value="Cytochrome P450"/>
    <property type="match status" value="1"/>
</dbReference>
<evidence type="ECO:0000256" key="1">
    <source>
        <dbReference type="ARBA" id="ARBA00010617"/>
    </source>
</evidence>
<dbReference type="InterPro" id="IPR036396">
    <property type="entry name" value="Cyt_P450_sf"/>
</dbReference>
<evidence type="ECO:0000256" key="5">
    <source>
        <dbReference type="ARBA" id="ARBA00023004"/>
    </source>
</evidence>
<dbReference type="Pfam" id="PF00067">
    <property type="entry name" value="p450"/>
    <property type="match status" value="1"/>
</dbReference>
<name>A0ABX8CZG9_9NOCA</name>
<evidence type="ECO:0000313" key="9">
    <source>
        <dbReference type="Proteomes" id="UP000683310"/>
    </source>
</evidence>
<sequence>MEPCCATSLFLPVRGESYLLHRRPDVFPDPERFDPDRWLPENARPVMRKALVPFGGGVRKCAGDGFAMSEATLVLASILTRLDAVPGSDVRLAAYGALQPEGLRLRAVAR</sequence>
<evidence type="ECO:0000256" key="7">
    <source>
        <dbReference type="RuleBase" id="RU000461"/>
    </source>
</evidence>
<keyword evidence="2 7" id="KW-0349">Heme</keyword>
<gene>
    <name evidence="8" type="ORF">KHQ06_31705</name>
</gene>
<dbReference type="PROSITE" id="PS00086">
    <property type="entry name" value="CYTOCHROME_P450"/>
    <property type="match status" value="1"/>
</dbReference>
<evidence type="ECO:0000256" key="4">
    <source>
        <dbReference type="ARBA" id="ARBA00023002"/>
    </source>
</evidence>
<dbReference type="EMBL" id="CP074371">
    <property type="protein sequence ID" value="QVI25262.1"/>
    <property type="molecule type" value="Genomic_DNA"/>
</dbReference>
<keyword evidence="4 7" id="KW-0560">Oxidoreductase</keyword>
<keyword evidence="9" id="KW-1185">Reference proteome</keyword>
<evidence type="ECO:0000256" key="6">
    <source>
        <dbReference type="ARBA" id="ARBA00023033"/>
    </source>
</evidence>
<dbReference type="PANTHER" id="PTHR24291">
    <property type="entry name" value="CYTOCHROME P450 FAMILY 4"/>
    <property type="match status" value="1"/>
</dbReference>
<dbReference type="InterPro" id="IPR017972">
    <property type="entry name" value="Cyt_P450_CS"/>
</dbReference>
<keyword evidence="6 7" id="KW-0503">Monooxygenase</keyword>
<keyword evidence="5 7" id="KW-0408">Iron</keyword>
<reference evidence="8 9" key="1">
    <citation type="submission" date="2021-04" db="EMBL/GenBank/DDBJ databases">
        <title>Nocardia tengchongensis.</title>
        <authorList>
            <person name="Zhuang k."/>
            <person name="Ran Y."/>
            <person name="Li W."/>
        </authorList>
    </citation>
    <scope>NUCLEOTIDE SEQUENCE [LARGE SCALE GENOMIC DNA]</scope>
    <source>
        <strain evidence="8 9">CFH S0057</strain>
    </source>
</reference>
<proteinExistence type="inferred from homology"/>
<dbReference type="PANTHER" id="PTHR24291:SF50">
    <property type="entry name" value="BIFUNCTIONAL ALBAFLAVENONE MONOOXYGENASE_TERPENE SYNTHASE"/>
    <property type="match status" value="1"/>
</dbReference>
<organism evidence="8 9">
    <name type="scientific">Nocardia tengchongensis</name>
    <dbReference type="NCBI Taxonomy" id="2055889"/>
    <lineage>
        <taxon>Bacteria</taxon>
        <taxon>Bacillati</taxon>
        <taxon>Actinomycetota</taxon>
        <taxon>Actinomycetes</taxon>
        <taxon>Mycobacteriales</taxon>
        <taxon>Nocardiaceae</taxon>
        <taxon>Nocardia</taxon>
    </lineage>
</organism>
<comment type="similarity">
    <text evidence="1 7">Belongs to the cytochrome P450 family.</text>
</comment>
<protein>
    <submittedName>
        <fullName evidence="8">Cytochrome P450</fullName>
    </submittedName>
</protein>
<dbReference type="InterPro" id="IPR002403">
    <property type="entry name" value="Cyt_P450_E_grp-IV"/>
</dbReference>
<dbReference type="InterPro" id="IPR050196">
    <property type="entry name" value="Cytochrome_P450_Monoox"/>
</dbReference>
<accession>A0ABX8CZG9</accession>
<keyword evidence="3 7" id="KW-0479">Metal-binding</keyword>
<dbReference type="Gene3D" id="1.10.630.10">
    <property type="entry name" value="Cytochrome P450"/>
    <property type="match status" value="1"/>
</dbReference>
<dbReference type="PRINTS" id="PR00465">
    <property type="entry name" value="EP450IV"/>
</dbReference>
<dbReference type="Proteomes" id="UP000683310">
    <property type="component" value="Chromosome"/>
</dbReference>
<evidence type="ECO:0000256" key="2">
    <source>
        <dbReference type="ARBA" id="ARBA00022617"/>
    </source>
</evidence>
<dbReference type="InterPro" id="IPR001128">
    <property type="entry name" value="Cyt_P450"/>
</dbReference>